<name>A0A3N4HEP2_ASCIM</name>
<dbReference type="AlphaFoldDB" id="A0A3N4HEP2"/>
<evidence type="ECO:0000313" key="1">
    <source>
        <dbReference type="EMBL" id="RPA70901.1"/>
    </source>
</evidence>
<sequence length="391" mass="44351">MSTSSSNISSPSSVSCFDLSPSFVTNYLDRLPVELKLEIGDQLQSLDDFRAYREAYLTSVGFYHVPGSIRKSFAPIRISISLLNDLIVHYTMNPYLGRLFDLLQVNHPSLDKTDSSHFLSAMAMMDVLEEAAFSFCPEFQHYNCCFNLWNSFTEPAKETGCLLHIYSTCNTEDSTDRSWWMAKALFREVAQPACSTIASKYLLTNFNDSRQDEFETTMTEASSLVKDLAVGLADVAGMDEEGYSYSYRITPIVDVVVSSLAYELISEVFEVVDYETLLMFVEPEAFGKWKKSMVSFVEFLGFLKRISNEFLNWPTLQCHWCCREEEDQWMAYPPSPLEFDGSTMEWEGSLYGNNTVEEGENADKSGWDDDVVIASNATEFVAGNVAEWDEL</sequence>
<protein>
    <submittedName>
        <fullName evidence="1">Uncharacterized protein</fullName>
    </submittedName>
</protein>
<organism evidence="1 2">
    <name type="scientific">Ascobolus immersus RN42</name>
    <dbReference type="NCBI Taxonomy" id="1160509"/>
    <lineage>
        <taxon>Eukaryota</taxon>
        <taxon>Fungi</taxon>
        <taxon>Dikarya</taxon>
        <taxon>Ascomycota</taxon>
        <taxon>Pezizomycotina</taxon>
        <taxon>Pezizomycetes</taxon>
        <taxon>Pezizales</taxon>
        <taxon>Ascobolaceae</taxon>
        <taxon>Ascobolus</taxon>
    </lineage>
</organism>
<gene>
    <name evidence="1" type="ORF">BJ508DRAFT_336660</name>
</gene>
<proteinExistence type="predicted"/>
<reference evidence="1 2" key="1">
    <citation type="journal article" date="2018" name="Nat. Ecol. Evol.">
        <title>Pezizomycetes genomes reveal the molecular basis of ectomycorrhizal truffle lifestyle.</title>
        <authorList>
            <person name="Murat C."/>
            <person name="Payen T."/>
            <person name="Noel B."/>
            <person name="Kuo A."/>
            <person name="Morin E."/>
            <person name="Chen J."/>
            <person name="Kohler A."/>
            <person name="Krizsan K."/>
            <person name="Balestrini R."/>
            <person name="Da Silva C."/>
            <person name="Montanini B."/>
            <person name="Hainaut M."/>
            <person name="Levati E."/>
            <person name="Barry K.W."/>
            <person name="Belfiori B."/>
            <person name="Cichocki N."/>
            <person name="Clum A."/>
            <person name="Dockter R.B."/>
            <person name="Fauchery L."/>
            <person name="Guy J."/>
            <person name="Iotti M."/>
            <person name="Le Tacon F."/>
            <person name="Lindquist E.A."/>
            <person name="Lipzen A."/>
            <person name="Malagnac F."/>
            <person name="Mello A."/>
            <person name="Molinier V."/>
            <person name="Miyauchi S."/>
            <person name="Poulain J."/>
            <person name="Riccioni C."/>
            <person name="Rubini A."/>
            <person name="Sitrit Y."/>
            <person name="Splivallo R."/>
            <person name="Traeger S."/>
            <person name="Wang M."/>
            <person name="Zifcakova L."/>
            <person name="Wipf D."/>
            <person name="Zambonelli A."/>
            <person name="Paolocci F."/>
            <person name="Nowrousian M."/>
            <person name="Ottonello S."/>
            <person name="Baldrian P."/>
            <person name="Spatafora J.W."/>
            <person name="Henrissat B."/>
            <person name="Nagy L.G."/>
            <person name="Aury J.M."/>
            <person name="Wincker P."/>
            <person name="Grigoriev I.V."/>
            <person name="Bonfante P."/>
            <person name="Martin F.M."/>
        </authorList>
    </citation>
    <scope>NUCLEOTIDE SEQUENCE [LARGE SCALE GENOMIC DNA]</scope>
    <source>
        <strain evidence="1 2">RN42</strain>
    </source>
</reference>
<evidence type="ECO:0000313" key="2">
    <source>
        <dbReference type="Proteomes" id="UP000275078"/>
    </source>
</evidence>
<dbReference type="Proteomes" id="UP000275078">
    <property type="component" value="Unassembled WGS sequence"/>
</dbReference>
<accession>A0A3N4HEP2</accession>
<dbReference type="EMBL" id="ML120019">
    <property type="protein sequence ID" value="RPA70901.1"/>
    <property type="molecule type" value="Genomic_DNA"/>
</dbReference>
<keyword evidence="2" id="KW-1185">Reference proteome</keyword>